<evidence type="ECO:0000313" key="2">
    <source>
        <dbReference type="EMBL" id="QOD39604.1"/>
    </source>
</evidence>
<protein>
    <submittedName>
        <fullName evidence="2">VP</fullName>
    </submittedName>
</protein>
<dbReference type="Pfam" id="PF02336">
    <property type="entry name" value="Denso_VP4"/>
    <property type="match status" value="1"/>
</dbReference>
<name>A0A7L7YQN4_9VIRU</name>
<feature type="region of interest" description="Disordered" evidence="1">
    <location>
        <begin position="95"/>
        <end position="164"/>
    </location>
</feature>
<dbReference type="SUPFAM" id="SSF88645">
    <property type="entry name" value="ssDNA viruses"/>
    <property type="match status" value="1"/>
</dbReference>
<gene>
    <name evidence="2" type="primary">VP</name>
</gene>
<proteinExistence type="predicted"/>
<dbReference type="GO" id="GO:0005198">
    <property type="term" value="F:structural molecule activity"/>
    <property type="evidence" value="ECO:0007669"/>
    <property type="project" value="InterPro"/>
</dbReference>
<organism evidence="2">
    <name type="scientific">uncultured densovirus</name>
    <dbReference type="NCBI Taxonomy" id="748192"/>
    <lineage>
        <taxon>Viruses</taxon>
        <taxon>Monodnaviria</taxon>
        <taxon>Shotokuvirae</taxon>
        <taxon>Cossaviricota</taxon>
        <taxon>Quintoviricetes</taxon>
        <taxon>Piccovirales</taxon>
        <taxon>Parvoviridae</taxon>
        <taxon>Densovirinae</taxon>
        <taxon>environmental samples</taxon>
    </lineage>
</organism>
<dbReference type="EMBL" id="MT733050">
    <property type="protein sequence ID" value="QOD39604.1"/>
    <property type="molecule type" value="Genomic_DNA"/>
</dbReference>
<dbReference type="InterPro" id="IPR016184">
    <property type="entry name" value="Capsid/spike_ssDNA_virus"/>
</dbReference>
<dbReference type="InterPro" id="IPR003433">
    <property type="entry name" value="Capsid_VP4_densovirus"/>
</dbReference>
<accession>A0A7L7YQN4</accession>
<sequence length="603" mass="66814">MPPRIKLNIDVRPDSNPEFYNLNASQQKYLWANWNAMRARQNRAAVDFPRVGEVTHRPWGGVTADPSVTVEPHLRYAEPNNELNVVQDLFNDPGVRRQLNINSPTGTALDEPGTSNMSKRQRTDQGPNTHSISDSSSEVSSMESNGTPSIAGSEAGGPAPGGATATAGLTNAAAENYQYVARPLTFSNKQSMTFNKVHRMLSYGIEFKILNVGEETFMCTSLLEVPWDRLFMYMSKSEFAMLPQGARATHCEIKIIQRNTRVAFEAGAALTGLATLNQNKFGIKALNLPAKLVGNNYSYGFDAANPMTPTTATEKLYTGYEDKFYGLTPKDANFSNDANQNSQPWHTLGIPFHFNSYFTMRSDNNTYASVEGNSTKLYPGWGNYSQHVVEYDMNAFIGDCVHQQSYTFNCAPLKKPVVATWPLNSNNIEGYQTHMNFQYGMQTTLGQGPQQHPPPVAPALPDLTLPSAQPAYTWALSSQDQVTNFTYDNKQLIEKSSIFMKGFHRFNPTRQPSIHIGVKPIPKLTTISEVPSGFSDAEAWFEVSCTLHVSFDMKTDYPAFIGQNTNNDQILKGMNVRPEDAMSNTSVATISTSKPVVYGVYPN</sequence>
<reference evidence="2" key="1">
    <citation type="submission" date="2020-07" db="EMBL/GenBank/DDBJ databases">
        <title>Diversity of sea star-associated densoviruses and transcribed endogenized viral elements of densovirus origin.</title>
        <authorList>
            <person name="Jackson E.W."/>
            <person name="Hewson I."/>
        </authorList>
    </citation>
    <scope>NUCLEOTIDE SEQUENCE</scope>
</reference>
<feature type="compositionally biased region" description="Low complexity" evidence="1">
    <location>
        <begin position="131"/>
        <end position="144"/>
    </location>
</feature>
<feature type="compositionally biased region" description="Polar residues" evidence="1">
    <location>
        <begin position="113"/>
        <end position="130"/>
    </location>
</feature>
<evidence type="ECO:0000256" key="1">
    <source>
        <dbReference type="SAM" id="MobiDB-lite"/>
    </source>
</evidence>